<evidence type="ECO:0000313" key="3">
    <source>
        <dbReference type="Proteomes" id="UP001367030"/>
    </source>
</evidence>
<dbReference type="Proteomes" id="UP001367030">
    <property type="component" value="Unassembled WGS sequence"/>
</dbReference>
<keyword evidence="1" id="KW-0812">Transmembrane</keyword>
<dbReference type="InterPro" id="IPR021682">
    <property type="entry name" value="DUF2933"/>
</dbReference>
<keyword evidence="3" id="KW-1185">Reference proteome</keyword>
<name>A0ABU8X871_9BURK</name>
<evidence type="ECO:0000256" key="1">
    <source>
        <dbReference type="SAM" id="Phobius"/>
    </source>
</evidence>
<gene>
    <name evidence="2" type="ORF">WKW79_15155</name>
</gene>
<feature type="transmembrane region" description="Helical" evidence="1">
    <location>
        <begin position="37"/>
        <end position="57"/>
    </location>
</feature>
<dbReference type="RefSeq" id="WP_340335983.1">
    <property type="nucleotide sequence ID" value="NZ_JBBKZS010000005.1"/>
</dbReference>
<protein>
    <submittedName>
        <fullName evidence="2">DUF2933 domain-containing protein</fullName>
    </submittedName>
</protein>
<comment type="caution">
    <text evidence="2">The sequence shown here is derived from an EMBL/GenBank/DDBJ whole genome shotgun (WGS) entry which is preliminary data.</text>
</comment>
<proteinExistence type="predicted"/>
<keyword evidence="1" id="KW-1133">Transmembrane helix</keyword>
<reference evidence="2 3" key="1">
    <citation type="submission" date="2024-03" db="EMBL/GenBank/DDBJ databases">
        <title>Novel species of the genus Variovorax.</title>
        <authorList>
            <person name="Liu Q."/>
            <person name="Xin Y.-H."/>
        </authorList>
    </citation>
    <scope>NUCLEOTIDE SEQUENCE [LARGE SCALE GENOMIC DNA]</scope>
    <source>
        <strain evidence="2 3">KACC 18901</strain>
    </source>
</reference>
<organism evidence="2 3">
    <name type="scientific">Variovorax robiniae</name>
    <dbReference type="NCBI Taxonomy" id="1836199"/>
    <lineage>
        <taxon>Bacteria</taxon>
        <taxon>Pseudomonadati</taxon>
        <taxon>Pseudomonadota</taxon>
        <taxon>Betaproteobacteria</taxon>
        <taxon>Burkholderiales</taxon>
        <taxon>Comamonadaceae</taxon>
        <taxon>Variovorax</taxon>
    </lineage>
</organism>
<keyword evidence="1" id="KW-0472">Membrane</keyword>
<dbReference type="Pfam" id="PF11666">
    <property type="entry name" value="DUF2933"/>
    <property type="match status" value="1"/>
</dbReference>
<evidence type="ECO:0000313" key="2">
    <source>
        <dbReference type="EMBL" id="MEJ8855916.1"/>
    </source>
</evidence>
<sequence>MRFQNDDPSFWRSSGAATFLVAALVGAFFLYTENGAHLFGILPFLLIVASPLMHEVMHHGRYRRRGRQGRYPSDDDL</sequence>
<feature type="transmembrane region" description="Helical" evidence="1">
    <location>
        <begin position="12"/>
        <end position="31"/>
    </location>
</feature>
<accession>A0ABU8X871</accession>
<dbReference type="EMBL" id="JBBKZS010000005">
    <property type="protein sequence ID" value="MEJ8855916.1"/>
    <property type="molecule type" value="Genomic_DNA"/>
</dbReference>